<dbReference type="InterPro" id="IPR001173">
    <property type="entry name" value="Glyco_trans_2-like"/>
</dbReference>
<keyword evidence="1" id="KW-0472">Membrane</keyword>
<gene>
    <name evidence="3" type="ORF">C4544_00620</name>
</gene>
<reference evidence="3 4" key="1">
    <citation type="journal article" date="2017" name="ISME J.">
        <title>Energy and carbon metabolisms in a deep terrestrial subsurface fluid microbial community.</title>
        <authorList>
            <person name="Momper L."/>
            <person name="Jungbluth S.P."/>
            <person name="Lee M.D."/>
            <person name="Amend J.P."/>
        </authorList>
    </citation>
    <scope>NUCLEOTIDE SEQUENCE [LARGE SCALE GENOMIC DNA]</scope>
    <source>
        <strain evidence="3">SURF_29</strain>
    </source>
</reference>
<comment type="caution">
    <text evidence="3">The sequence shown here is derived from an EMBL/GenBank/DDBJ whole genome shotgun (WGS) entry which is preliminary data.</text>
</comment>
<keyword evidence="1" id="KW-0812">Transmembrane</keyword>
<dbReference type="AlphaFoldDB" id="A0A419DGI8"/>
<evidence type="ECO:0000259" key="2">
    <source>
        <dbReference type="Pfam" id="PF00535"/>
    </source>
</evidence>
<dbReference type="EMBL" id="QZJW01000003">
    <property type="protein sequence ID" value="RJO62160.1"/>
    <property type="molecule type" value="Genomic_DNA"/>
</dbReference>
<dbReference type="CDD" id="cd04179">
    <property type="entry name" value="DPM_DPG-synthase_like"/>
    <property type="match status" value="1"/>
</dbReference>
<dbReference type="Gene3D" id="3.90.550.10">
    <property type="entry name" value="Spore Coat Polysaccharide Biosynthesis Protein SpsA, Chain A"/>
    <property type="match status" value="1"/>
</dbReference>
<dbReference type="Pfam" id="PF00535">
    <property type="entry name" value="Glycos_transf_2"/>
    <property type="match status" value="1"/>
</dbReference>
<feature type="transmembrane region" description="Helical" evidence="1">
    <location>
        <begin position="249"/>
        <end position="270"/>
    </location>
</feature>
<feature type="transmembrane region" description="Helical" evidence="1">
    <location>
        <begin position="282"/>
        <end position="304"/>
    </location>
</feature>
<evidence type="ECO:0000256" key="1">
    <source>
        <dbReference type="SAM" id="Phobius"/>
    </source>
</evidence>
<dbReference type="InterPro" id="IPR029044">
    <property type="entry name" value="Nucleotide-diphossugar_trans"/>
</dbReference>
<sequence>MFGNKTIGIIIPAYRVEKQIGKVIAKIPDFVDKIIIVNDASTDRTTEIIRRMNNSKILLIEHKKNQGVGGAMKSGFRKAIELNIDIVVKVDGDNQMDINYLPALITPIIENYADYTKGNRFLDSKDLVQMPFQRFLGNLFLTFITKVASGYWHIFDSQNGYLAISLDTLKKIDLDKLDNYYFFENSMLININIFEARVADIFIPARYLDEKSSLKISKVLWYFPCKLLKGLILRIYYKYIFFDLSPIVVFLLCGLFLFFPGLFFGLFIWVKTLKTHIPTPTGTIILALLPIMIGFQLILQALVLEITQSSRIKGLRYSLEEMDILIKKYT</sequence>
<feature type="domain" description="Glycosyltransferase 2-like" evidence="2">
    <location>
        <begin position="9"/>
        <end position="168"/>
    </location>
</feature>
<dbReference type="PANTHER" id="PTHR48090:SF7">
    <property type="entry name" value="RFBJ PROTEIN"/>
    <property type="match status" value="1"/>
</dbReference>
<dbReference type="PANTHER" id="PTHR48090">
    <property type="entry name" value="UNDECAPRENYL-PHOSPHATE 4-DEOXY-4-FORMAMIDO-L-ARABINOSE TRANSFERASE-RELATED"/>
    <property type="match status" value="1"/>
</dbReference>
<dbReference type="GO" id="GO:0016740">
    <property type="term" value="F:transferase activity"/>
    <property type="evidence" value="ECO:0007669"/>
    <property type="project" value="UniProtKB-KW"/>
</dbReference>
<name>A0A419DGI8_9BACT</name>
<organism evidence="3 4">
    <name type="scientific">candidate division WS5 bacterium</name>
    <dbReference type="NCBI Taxonomy" id="2093353"/>
    <lineage>
        <taxon>Bacteria</taxon>
        <taxon>candidate division WS5</taxon>
    </lineage>
</organism>
<dbReference type="SUPFAM" id="SSF53448">
    <property type="entry name" value="Nucleotide-diphospho-sugar transferases"/>
    <property type="match status" value="1"/>
</dbReference>
<protein>
    <submittedName>
        <fullName evidence="3">Glycosyltransferase family 2 protein</fullName>
    </submittedName>
</protein>
<dbReference type="InterPro" id="IPR050256">
    <property type="entry name" value="Glycosyltransferase_2"/>
</dbReference>
<accession>A0A419DGI8</accession>
<evidence type="ECO:0000313" key="4">
    <source>
        <dbReference type="Proteomes" id="UP000285655"/>
    </source>
</evidence>
<proteinExistence type="predicted"/>
<keyword evidence="3" id="KW-0808">Transferase</keyword>
<evidence type="ECO:0000313" key="3">
    <source>
        <dbReference type="EMBL" id="RJO62160.1"/>
    </source>
</evidence>
<dbReference type="Proteomes" id="UP000285655">
    <property type="component" value="Unassembled WGS sequence"/>
</dbReference>
<keyword evidence="1" id="KW-1133">Transmembrane helix</keyword>